<keyword evidence="2" id="KW-1185">Reference proteome</keyword>
<reference evidence="1 2" key="1">
    <citation type="journal article" date="2011" name="BMC Genomics">
        <title>Complete genome sequence of Brachyspira intermedia reveals unique genomic features in Brachyspira species and phage-mediated horizontal gene transfer.</title>
        <authorList>
            <person name="Hafstrom T."/>
            <person name="Jansson D.S."/>
            <person name="Segerman B."/>
        </authorList>
    </citation>
    <scope>NUCLEOTIDE SEQUENCE [LARGE SCALE GENOMIC DNA]</scope>
    <source>
        <strain evidence="2">ATCC 51140 / PWS/A</strain>
    </source>
</reference>
<proteinExistence type="predicted"/>
<sequence>MKRIFSIILFTVILSVSVYAKEKRYDWKDYNGKCNYEYFIYNEAGLTQAQLTEVMKLKSEYQSRFHDLKEKIYLEKTKMDLEMSKKNSDPNIISNSMNLNIQYSKELQDLADEFLAKYNDIKNNTY</sequence>
<dbReference type="RefSeq" id="WP_014486645.1">
    <property type="nucleotide sequence ID" value="NC_017243.1"/>
</dbReference>
<dbReference type="KEGG" id="bip:Bint_0158"/>
<name>G0EPS8_BRAIP</name>
<dbReference type="Proteomes" id="UP000008522">
    <property type="component" value="Chromosome"/>
</dbReference>
<dbReference type="AlphaFoldDB" id="G0EPS8"/>
<organism evidence="1 2">
    <name type="scientific">Brachyspira intermedia (strain ATCC 51140 / PWS/A)</name>
    <name type="common">Serpulina intermedia</name>
    <dbReference type="NCBI Taxonomy" id="1045858"/>
    <lineage>
        <taxon>Bacteria</taxon>
        <taxon>Pseudomonadati</taxon>
        <taxon>Spirochaetota</taxon>
        <taxon>Spirochaetia</taxon>
        <taxon>Brachyspirales</taxon>
        <taxon>Brachyspiraceae</taxon>
        <taxon>Brachyspira</taxon>
    </lineage>
</organism>
<dbReference type="OrthoDB" id="307844at2"/>
<accession>G0EPS8</accession>
<dbReference type="PATRIC" id="fig|1045858.4.peg.158"/>
<evidence type="ECO:0000313" key="2">
    <source>
        <dbReference type="Proteomes" id="UP000008522"/>
    </source>
</evidence>
<evidence type="ECO:0000313" key="1">
    <source>
        <dbReference type="EMBL" id="AEM20792.1"/>
    </source>
</evidence>
<protein>
    <submittedName>
        <fullName evidence="1">Uncharacterized protein</fullName>
    </submittedName>
</protein>
<gene>
    <name evidence="1" type="ordered locus">Bint_0158</name>
</gene>
<dbReference type="EMBL" id="CP002874">
    <property type="protein sequence ID" value="AEM20792.1"/>
    <property type="molecule type" value="Genomic_DNA"/>
</dbReference>
<dbReference type="GeneID" id="44968718"/>
<dbReference type="HOGENOM" id="CLU_162493_0_0_12"/>